<proteinExistence type="predicted"/>
<dbReference type="InterPro" id="IPR013424">
    <property type="entry name" value="Ice-binding_C"/>
</dbReference>
<feature type="chain" id="PRO_5045570408" evidence="1">
    <location>
        <begin position="31"/>
        <end position="269"/>
    </location>
</feature>
<protein>
    <submittedName>
        <fullName evidence="3">PEP-CTERM sorting domain-containing protein</fullName>
    </submittedName>
</protein>
<dbReference type="Proteomes" id="UP001495147">
    <property type="component" value="Unassembled WGS sequence"/>
</dbReference>
<evidence type="ECO:0000256" key="1">
    <source>
        <dbReference type="SAM" id="SignalP"/>
    </source>
</evidence>
<evidence type="ECO:0000259" key="2">
    <source>
        <dbReference type="Pfam" id="PF07589"/>
    </source>
</evidence>
<accession>A0ABV0G5B7</accession>
<gene>
    <name evidence="3" type="ORF">ABDJ85_15770</name>
</gene>
<evidence type="ECO:0000313" key="3">
    <source>
        <dbReference type="EMBL" id="MEO3692933.1"/>
    </source>
</evidence>
<sequence length="269" mass="28170">MKSLARRFALPIIAATAIQGSLAFAGTATASFGNVHVKASTTFTHEDITASLVFGRAETFAVSRYSDVPRSGYVPLGETFNSIPTFEASIGPISVVTAGAVATAQSWAGHAFDLTQAGWSGSVSAHSTSAHARVESMLIGRIEFDLAPDSSVSVWADSLKATLDIEDAAESLGGSVSLTLIPLDWSLGNTVVASEDYFNGKHDSTTAWSFGTTYTNYSLSAKRILLEVTATSYATGVQVVPEPASALLFSLGIGVIALGCHRRRTARSL</sequence>
<feature type="domain" description="Ice-binding protein C-terminal" evidence="2">
    <location>
        <begin position="240"/>
        <end position="263"/>
    </location>
</feature>
<organism evidence="3 4">
    <name type="scientific">Roseateles paludis</name>
    <dbReference type="NCBI Taxonomy" id="3145238"/>
    <lineage>
        <taxon>Bacteria</taxon>
        <taxon>Pseudomonadati</taxon>
        <taxon>Pseudomonadota</taxon>
        <taxon>Betaproteobacteria</taxon>
        <taxon>Burkholderiales</taxon>
        <taxon>Sphaerotilaceae</taxon>
        <taxon>Roseateles</taxon>
    </lineage>
</organism>
<dbReference type="Pfam" id="PF07589">
    <property type="entry name" value="PEP-CTERM"/>
    <property type="match status" value="1"/>
</dbReference>
<feature type="signal peptide" evidence="1">
    <location>
        <begin position="1"/>
        <end position="30"/>
    </location>
</feature>
<keyword evidence="1" id="KW-0732">Signal</keyword>
<name>A0ABV0G5B7_9BURK</name>
<evidence type="ECO:0000313" key="4">
    <source>
        <dbReference type="Proteomes" id="UP001495147"/>
    </source>
</evidence>
<dbReference type="EMBL" id="JBDPZD010000005">
    <property type="protein sequence ID" value="MEO3692933.1"/>
    <property type="molecule type" value="Genomic_DNA"/>
</dbReference>
<dbReference type="NCBIfam" id="TIGR02595">
    <property type="entry name" value="PEP_CTERM"/>
    <property type="match status" value="1"/>
</dbReference>
<comment type="caution">
    <text evidence="3">The sequence shown here is derived from an EMBL/GenBank/DDBJ whole genome shotgun (WGS) entry which is preliminary data.</text>
</comment>
<reference evidence="3 4" key="1">
    <citation type="submission" date="2024-05" db="EMBL/GenBank/DDBJ databases">
        <title>Roseateles sp. DJS-2-20 16S ribosomal RNA gene Genome sequencing and assembly.</title>
        <authorList>
            <person name="Woo H."/>
        </authorList>
    </citation>
    <scope>NUCLEOTIDE SEQUENCE [LARGE SCALE GENOMIC DNA]</scope>
    <source>
        <strain evidence="3 4">DJS-2-20</strain>
    </source>
</reference>
<keyword evidence="4" id="KW-1185">Reference proteome</keyword>
<dbReference type="RefSeq" id="WP_347705755.1">
    <property type="nucleotide sequence ID" value="NZ_JBDPZD010000005.1"/>
</dbReference>